<dbReference type="EMBL" id="QQAY01000002">
    <property type="protein sequence ID" value="RDI45633.1"/>
    <property type="molecule type" value="Genomic_DNA"/>
</dbReference>
<evidence type="ECO:0000256" key="1">
    <source>
        <dbReference type="SAM" id="Phobius"/>
    </source>
</evidence>
<feature type="transmembrane region" description="Helical" evidence="1">
    <location>
        <begin position="89"/>
        <end position="107"/>
    </location>
</feature>
<keyword evidence="1" id="KW-0472">Membrane</keyword>
<dbReference type="AlphaFoldDB" id="A0A370GUM5"/>
<keyword evidence="3" id="KW-1185">Reference proteome</keyword>
<feature type="transmembrane region" description="Helical" evidence="1">
    <location>
        <begin position="142"/>
        <end position="159"/>
    </location>
</feature>
<feature type="transmembrane region" description="Helical" evidence="1">
    <location>
        <begin position="119"/>
        <end position="136"/>
    </location>
</feature>
<feature type="transmembrane region" description="Helical" evidence="1">
    <location>
        <begin position="26"/>
        <end position="43"/>
    </location>
</feature>
<dbReference type="Proteomes" id="UP000255326">
    <property type="component" value="Unassembled WGS sequence"/>
</dbReference>
<reference evidence="2 3" key="1">
    <citation type="submission" date="2018-07" db="EMBL/GenBank/DDBJ databases">
        <title>Genomic Encyclopedia of Type Strains, Phase IV (KMG-IV): sequencing the most valuable type-strain genomes for metagenomic binning, comparative biology and taxonomic classification.</title>
        <authorList>
            <person name="Goeker M."/>
        </authorList>
    </citation>
    <scope>NUCLEOTIDE SEQUENCE [LARGE SCALE GENOMIC DNA]</scope>
    <source>
        <strain evidence="2 3">DSM 25281</strain>
    </source>
</reference>
<protein>
    <submittedName>
        <fullName evidence="2">Uncharacterized protein</fullName>
    </submittedName>
</protein>
<keyword evidence="1" id="KW-1133">Transmembrane helix</keyword>
<evidence type="ECO:0000313" key="2">
    <source>
        <dbReference type="EMBL" id="RDI45633.1"/>
    </source>
</evidence>
<comment type="caution">
    <text evidence="2">The sequence shown here is derived from an EMBL/GenBank/DDBJ whole genome shotgun (WGS) entry which is preliminary data.</text>
</comment>
<keyword evidence="1" id="KW-0812">Transmembrane</keyword>
<evidence type="ECO:0000313" key="3">
    <source>
        <dbReference type="Proteomes" id="UP000255326"/>
    </source>
</evidence>
<accession>A0A370GUM5</accession>
<proteinExistence type="predicted"/>
<organism evidence="2 3">
    <name type="scientific">Falsibacillus pallidus</name>
    <dbReference type="NCBI Taxonomy" id="493781"/>
    <lineage>
        <taxon>Bacteria</taxon>
        <taxon>Bacillati</taxon>
        <taxon>Bacillota</taxon>
        <taxon>Bacilli</taxon>
        <taxon>Bacillales</taxon>
        <taxon>Bacillaceae</taxon>
        <taxon>Falsibacillus</taxon>
    </lineage>
</organism>
<sequence>MHIAILLWLLIQNIRKKSWLMLPQTIGGVLYTVFFNFLYYYLCKYKLLWEYKSKLFKVTTLRAIHLFLIMPLFIQSYLSTYPEKWPQKFFYVLKWVGTSSLVESIAYRKGYIKFCHGWNAFWSGAIYVFMFTFSRLVMIRPYFTLFLSSIFSIVLMKIFRIPLKRRFFRKNVWESFFGK</sequence>
<name>A0A370GUM5_9BACI</name>
<gene>
    <name evidence="2" type="ORF">DFR59_102264</name>
</gene>
<feature type="transmembrane region" description="Helical" evidence="1">
    <location>
        <begin position="55"/>
        <end position="77"/>
    </location>
</feature>